<protein>
    <submittedName>
        <fullName evidence="1">Uncharacterized protein</fullName>
    </submittedName>
</protein>
<proteinExistence type="predicted"/>
<name>R9BUE6_9CLOT</name>
<evidence type="ECO:0000313" key="1">
    <source>
        <dbReference type="EMBL" id="EOR20305.1"/>
    </source>
</evidence>
<accession>R9BUE6</accession>
<sequence>MWIYVHKFQKYRSGYFQNRTQYDFIKFERENQNPNINYMIESVNMKINFDNKTKFESKLEINNIKDENITFYLHPFFTIESISDELGQTVKFTRDNDEVNIVLNSTETKSLDIKYYGYSKYGMYMNMEQVYLPNFINYIPTNRTGFTDDNDIEYFISTNLSNISYSNLEFKDGQLNGKSNDGVILLATDQLKEIKIDSYNIYYSPSLYSEEDIKLNLEKIVSGYKFSNKLFSDLFNNEEYDIKNIAIVNIPLLPSLITVSNESLLVQDYNSIINDGAFLDYIIRGELKGNYQNNATNNILINNVYINLIKEYSNKRYNTNFMINSIPNEDINYDEVKRIENLINKMNIEDLKEFINDYYNLINKGVNVTNISELVDLYEKRYGIE</sequence>
<gene>
    <name evidence="1" type="ORF">A500_17710</name>
</gene>
<dbReference type="EMBL" id="ASRV01000209">
    <property type="protein sequence ID" value="EOR20305.1"/>
    <property type="molecule type" value="Genomic_DNA"/>
</dbReference>
<dbReference type="AlphaFoldDB" id="R9BUE6"/>
<keyword evidence="2" id="KW-1185">Reference proteome</keyword>
<organism evidence="1 2">
    <name type="scientific">Clostridium sartagoforme AAU1</name>
    <dbReference type="NCBI Taxonomy" id="1202534"/>
    <lineage>
        <taxon>Bacteria</taxon>
        <taxon>Bacillati</taxon>
        <taxon>Bacillota</taxon>
        <taxon>Clostridia</taxon>
        <taxon>Eubacteriales</taxon>
        <taxon>Clostridiaceae</taxon>
        <taxon>Clostridium</taxon>
    </lineage>
</organism>
<dbReference type="PATRIC" id="fig|1202534.3.peg.3530"/>
<evidence type="ECO:0000313" key="2">
    <source>
        <dbReference type="Proteomes" id="UP000013988"/>
    </source>
</evidence>
<dbReference type="Proteomes" id="UP000013988">
    <property type="component" value="Unassembled WGS sequence"/>
</dbReference>
<reference evidence="1 2" key="1">
    <citation type="submission" date="2013-03" db="EMBL/GenBank/DDBJ databases">
        <title>Whole genome shotgun sequencing of Clostridium sartagoforme AAU1.</title>
        <authorList>
            <person name="Joshi C.G."/>
            <person name="Duggirala S.M."/>
            <person name="Nathani N.M."/>
            <person name="Bhatt V.D."/>
            <person name="Patel A.K."/>
            <person name="Pandya P.R."/>
            <person name="KaPatel J.A."/>
        </authorList>
    </citation>
    <scope>NUCLEOTIDE SEQUENCE [LARGE SCALE GENOMIC DNA]</scope>
    <source>
        <strain evidence="1 2">AAU1</strain>
    </source>
</reference>
<comment type="caution">
    <text evidence="1">The sequence shown here is derived from an EMBL/GenBank/DDBJ whole genome shotgun (WGS) entry which is preliminary data.</text>
</comment>